<dbReference type="EMBL" id="MFLV01000017">
    <property type="protein sequence ID" value="OGG71510.1"/>
    <property type="molecule type" value="Genomic_DNA"/>
</dbReference>
<sequence>MRTKRLLKISMAWVSIAYVVCYVLFFLVPQTRGTFIYYAVHMNVNAVPSVFTFGNFIGGFVFWNVLVAASVWLWVFLVEKIKN</sequence>
<dbReference type="AlphaFoldDB" id="A0A1F6ED28"/>
<dbReference type="Proteomes" id="UP000179115">
    <property type="component" value="Unassembled WGS sequence"/>
</dbReference>
<keyword evidence="1" id="KW-1133">Transmembrane helix</keyword>
<evidence type="ECO:0000313" key="3">
    <source>
        <dbReference type="Proteomes" id="UP000179115"/>
    </source>
</evidence>
<keyword evidence="1" id="KW-0812">Transmembrane</keyword>
<evidence type="ECO:0000256" key="1">
    <source>
        <dbReference type="SAM" id="Phobius"/>
    </source>
</evidence>
<gene>
    <name evidence="2" type="ORF">A3A35_02130</name>
</gene>
<keyword evidence="1" id="KW-0472">Membrane</keyword>
<proteinExistence type="predicted"/>
<name>A0A1F6ED28_9BACT</name>
<protein>
    <submittedName>
        <fullName evidence="2">Uncharacterized protein</fullName>
    </submittedName>
</protein>
<feature type="transmembrane region" description="Helical" evidence="1">
    <location>
        <begin position="50"/>
        <end position="77"/>
    </location>
</feature>
<accession>A0A1F6ED28</accession>
<feature type="transmembrane region" description="Helical" evidence="1">
    <location>
        <begin position="12"/>
        <end position="30"/>
    </location>
</feature>
<organism evidence="2 3">
    <name type="scientific">Candidatus Kaiserbacteria bacterium RIFCSPLOWO2_01_FULL_51_21</name>
    <dbReference type="NCBI Taxonomy" id="1798508"/>
    <lineage>
        <taxon>Bacteria</taxon>
        <taxon>Candidatus Kaiseribacteriota</taxon>
    </lineage>
</organism>
<reference evidence="2 3" key="1">
    <citation type="journal article" date="2016" name="Nat. Commun.">
        <title>Thousands of microbial genomes shed light on interconnected biogeochemical processes in an aquifer system.</title>
        <authorList>
            <person name="Anantharaman K."/>
            <person name="Brown C.T."/>
            <person name="Hug L.A."/>
            <person name="Sharon I."/>
            <person name="Castelle C.J."/>
            <person name="Probst A.J."/>
            <person name="Thomas B.C."/>
            <person name="Singh A."/>
            <person name="Wilkins M.J."/>
            <person name="Karaoz U."/>
            <person name="Brodie E.L."/>
            <person name="Williams K.H."/>
            <person name="Hubbard S.S."/>
            <person name="Banfield J.F."/>
        </authorList>
    </citation>
    <scope>NUCLEOTIDE SEQUENCE [LARGE SCALE GENOMIC DNA]</scope>
</reference>
<comment type="caution">
    <text evidence="2">The sequence shown here is derived from an EMBL/GenBank/DDBJ whole genome shotgun (WGS) entry which is preliminary data.</text>
</comment>
<evidence type="ECO:0000313" key="2">
    <source>
        <dbReference type="EMBL" id="OGG71510.1"/>
    </source>
</evidence>